<reference evidence="2" key="1">
    <citation type="submission" date="2018-10" db="EMBL/GenBank/DDBJ databases">
        <title>Hidden diversity of soil giant viruses.</title>
        <authorList>
            <person name="Schulz F."/>
            <person name="Alteio L."/>
            <person name="Goudeau D."/>
            <person name="Ryan E.M."/>
            <person name="Malmstrom R.R."/>
            <person name="Blanchard J."/>
            <person name="Woyke T."/>
        </authorList>
    </citation>
    <scope>NUCLEOTIDE SEQUENCE</scope>
    <source>
        <strain evidence="2">SMV1</strain>
    </source>
</reference>
<sequence>MLVMTIKYYKVSLDMTDIGYILCVVTIFYHIEEINSLIRDKSHPPAYLIILIIVTILYICGTMIIIGQRFECKTDDPMNECMINTWLFVNIFSPLFYSHMIGRKIYEIIVISYRVCIGLIGLLL</sequence>
<feature type="transmembrane region" description="Helical" evidence="1">
    <location>
        <begin position="12"/>
        <end position="31"/>
    </location>
</feature>
<evidence type="ECO:0000256" key="1">
    <source>
        <dbReference type="SAM" id="Phobius"/>
    </source>
</evidence>
<feature type="transmembrane region" description="Helical" evidence="1">
    <location>
        <begin position="78"/>
        <end position="99"/>
    </location>
</feature>
<gene>
    <name evidence="2" type="ORF">Solumvirus2_58</name>
</gene>
<organism evidence="2">
    <name type="scientific">Solumvirus sp</name>
    <dbReference type="NCBI Taxonomy" id="2487773"/>
    <lineage>
        <taxon>Viruses</taxon>
        <taxon>Pithoviruses</taxon>
    </lineage>
</organism>
<keyword evidence="1" id="KW-0812">Transmembrane</keyword>
<name>A0A3G5AIW5_9VIRU</name>
<keyword evidence="1" id="KW-0472">Membrane</keyword>
<feature type="transmembrane region" description="Helical" evidence="1">
    <location>
        <begin position="46"/>
        <end position="66"/>
    </location>
</feature>
<protein>
    <submittedName>
        <fullName evidence="2">Uncharacterized protein</fullName>
    </submittedName>
</protein>
<dbReference type="EMBL" id="MK072499">
    <property type="protein sequence ID" value="AYV86251.1"/>
    <property type="molecule type" value="Genomic_DNA"/>
</dbReference>
<keyword evidence="1" id="KW-1133">Transmembrane helix</keyword>
<evidence type="ECO:0000313" key="2">
    <source>
        <dbReference type="EMBL" id="AYV86251.1"/>
    </source>
</evidence>
<proteinExistence type="predicted"/>
<accession>A0A3G5AIW5</accession>